<protein>
    <submittedName>
        <fullName evidence="2">Uncharacterized protein</fullName>
    </submittedName>
</protein>
<gene>
    <name evidence="2" type="ORF">PU648_02120</name>
</gene>
<sequence>MARGRRGFDPGVALQPTNTFHVGFWFNDLADAVSCAFTGPPTPFNGELQAGPLAFITRPNAVAGLGPLCTKPDTSRAGRRKRGRI</sequence>
<evidence type="ECO:0000256" key="1">
    <source>
        <dbReference type="SAM" id="MobiDB-lite"/>
    </source>
</evidence>
<name>A0ABU3UBM1_9ACTN</name>
<feature type="region of interest" description="Disordered" evidence="1">
    <location>
        <begin position="66"/>
        <end position="85"/>
    </location>
</feature>
<dbReference type="EMBL" id="JARAKF010000001">
    <property type="protein sequence ID" value="MDU8991220.1"/>
    <property type="molecule type" value="Genomic_DNA"/>
</dbReference>
<organism evidence="2 3">
    <name type="scientific">Streptomyces mirabilis</name>
    <dbReference type="NCBI Taxonomy" id="68239"/>
    <lineage>
        <taxon>Bacteria</taxon>
        <taxon>Bacillati</taxon>
        <taxon>Actinomycetota</taxon>
        <taxon>Actinomycetes</taxon>
        <taxon>Kitasatosporales</taxon>
        <taxon>Streptomycetaceae</taxon>
        <taxon>Streptomyces</taxon>
    </lineage>
</organism>
<evidence type="ECO:0000313" key="3">
    <source>
        <dbReference type="Proteomes" id="UP001257627"/>
    </source>
</evidence>
<comment type="caution">
    <text evidence="2">The sequence shown here is derived from an EMBL/GenBank/DDBJ whole genome shotgun (WGS) entry which is preliminary data.</text>
</comment>
<dbReference type="RefSeq" id="WP_164405858.1">
    <property type="nucleotide sequence ID" value="NZ_CP107955.1"/>
</dbReference>
<reference evidence="2 3" key="1">
    <citation type="submission" date="2023-02" db="EMBL/GenBank/DDBJ databases">
        <authorList>
            <person name="Maleckis M."/>
        </authorList>
    </citation>
    <scope>NUCLEOTIDE SEQUENCE [LARGE SCALE GENOMIC DNA]</scope>
    <source>
        <strain evidence="2 3">P8-A2</strain>
    </source>
</reference>
<proteinExistence type="predicted"/>
<dbReference type="Proteomes" id="UP001257627">
    <property type="component" value="Unassembled WGS sequence"/>
</dbReference>
<accession>A0ABU3UBM1</accession>
<evidence type="ECO:0000313" key="2">
    <source>
        <dbReference type="EMBL" id="MDU8991220.1"/>
    </source>
</evidence>
<keyword evidence="3" id="KW-1185">Reference proteome</keyword>